<feature type="region of interest" description="Disordered" evidence="1">
    <location>
        <begin position="281"/>
        <end position="389"/>
    </location>
</feature>
<organism evidence="3 4">
    <name type="scientific">Malus domestica</name>
    <name type="common">Apple</name>
    <name type="synonym">Pyrus malus</name>
    <dbReference type="NCBI Taxonomy" id="3750"/>
    <lineage>
        <taxon>Eukaryota</taxon>
        <taxon>Viridiplantae</taxon>
        <taxon>Streptophyta</taxon>
        <taxon>Embryophyta</taxon>
        <taxon>Tracheophyta</taxon>
        <taxon>Spermatophyta</taxon>
        <taxon>Magnoliopsida</taxon>
        <taxon>eudicotyledons</taxon>
        <taxon>Gunneridae</taxon>
        <taxon>Pentapetalae</taxon>
        <taxon>rosids</taxon>
        <taxon>fabids</taxon>
        <taxon>Rosales</taxon>
        <taxon>Rosaceae</taxon>
        <taxon>Amygdaloideae</taxon>
        <taxon>Maleae</taxon>
        <taxon>Malus</taxon>
    </lineage>
</organism>
<dbReference type="Proteomes" id="UP000290289">
    <property type="component" value="Chromosome 17"/>
</dbReference>
<keyword evidence="4" id="KW-1185">Reference proteome</keyword>
<dbReference type="AlphaFoldDB" id="A0A498HDN3"/>
<dbReference type="SUPFAM" id="SSF46934">
    <property type="entry name" value="UBA-like"/>
    <property type="match status" value="1"/>
</dbReference>
<protein>
    <recommendedName>
        <fullName evidence="2">GBF-interacting protein 1 N-terminal domain-containing protein</fullName>
    </recommendedName>
</protein>
<evidence type="ECO:0000259" key="2">
    <source>
        <dbReference type="Pfam" id="PF06972"/>
    </source>
</evidence>
<dbReference type="EMBL" id="RDQH01000343">
    <property type="protein sequence ID" value="RXH67417.1"/>
    <property type="molecule type" value="Genomic_DNA"/>
</dbReference>
<feature type="compositionally biased region" description="Low complexity" evidence="1">
    <location>
        <begin position="423"/>
        <end position="433"/>
    </location>
</feature>
<feature type="compositionally biased region" description="Polar residues" evidence="1">
    <location>
        <begin position="95"/>
        <end position="123"/>
    </location>
</feature>
<feature type="compositionally biased region" description="Polar residues" evidence="1">
    <location>
        <begin position="184"/>
        <end position="238"/>
    </location>
</feature>
<reference evidence="3 4" key="1">
    <citation type="submission" date="2018-10" db="EMBL/GenBank/DDBJ databases">
        <title>A high-quality apple genome assembly.</title>
        <authorList>
            <person name="Hu J."/>
        </authorList>
    </citation>
    <scope>NUCLEOTIDE SEQUENCE [LARGE SCALE GENOMIC DNA]</scope>
    <source>
        <strain evidence="4">cv. HFTH1</strain>
        <tissue evidence="3">Young leaf</tissue>
    </source>
</reference>
<gene>
    <name evidence="3" type="ORF">DVH24_027564</name>
</gene>
<feature type="region of interest" description="Disordered" evidence="1">
    <location>
        <begin position="507"/>
        <end position="526"/>
    </location>
</feature>
<evidence type="ECO:0000313" key="3">
    <source>
        <dbReference type="EMBL" id="RXH67417.1"/>
    </source>
</evidence>
<accession>A0A498HDN3</accession>
<name>A0A498HDN3_MALDO</name>
<dbReference type="PANTHER" id="PTHR47070">
    <property type="entry name" value="HYDROXYPROLINE-RICH GLYCOPROTEIN-LIKE"/>
    <property type="match status" value="1"/>
</dbReference>
<proteinExistence type="predicted"/>
<comment type="caution">
    <text evidence="3">The sequence shown here is derived from an EMBL/GenBank/DDBJ whole genome shotgun (WGS) entry which is preliminary data.</text>
</comment>
<sequence length="902" mass="96233">MVAGSRIEGGTQIISAGVRKTIQSIKEIVGNYSDFDIYWALKETDMDPNETAQKLLNQDPFHVVKRKRDKRKEVFSNSNGQVPVDARRHFESAGQGPTSNTSSDRPPSQNTTSDRPSSHSTFSDRPPYRNTFSDRNVRRGGYARGSSTANDRLLLGTGISREFRVVRDNRINGNVNKEMKPASLQCTTSTNEQASNDSEKGQTASSKSQKPSSRQNSSHGLNGQTQIRSSGANSTGNVRTETLVEKRVTLPIAASRVQAGKPNNSQPHSPVVVSSNSVVGVYSSSTDPVHVPSPDSRPAASVGAIKREVGIRRQASGNSKPSAPGSSVTSVSNSLLGKEGSTESFRPFTGISKADQVSQTSESVIPSMSGSRPLLSNQHNVRPHPPPVGHQKACESCLAENFARVIIMFPDAASQTNKEWKPKSSQKPSSNSPGVIGTPTKSISPASGDSKVSESEAAKLQDKLALVNVYDNCNVVIAESIRVPDSDRFQLTFGSLGTELDSTGNIVNGFQAGDTEESNREAAASLSVSAPELCSDEASGIKPVDLLDHQVRSSGSESPVSGAVAEHQLPEKKETSSPQNLGNYADIGLVQDNSSSYAPSDSQQQDPSELQGFSAFDSQTGYDIPYFRPNMEESRGHPPQEALSSHTVNSMAASTVAMVQQQPPPVAQMYPQVHVSHYANLMPYRQFLSPVYVPPMAVPGYSNNPAYPHLSNGNSYLLMPGGGSHLNANSLKYGVQQFKPVPAGSPTGFGNFTNPNGYAINAPGVGGAAGLEDSSRIKYKDGNLYVPNPQAETSEIWIQNAREHPGMQSTPYYNMPAQTPHGAYMPSHGAHASFNAAAAQSSHMQFPGLYHPPQPSAIPNPHHMGPAMGGNVGVGVGAAAPGAQVGAYQQPQLNHLNWQSNF</sequence>
<feature type="compositionally biased region" description="Polar residues" evidence="1">
    <location>
        <begin position="591"/>
        <end position="608"/>
    </location>
</feature>
<feature type="region of interest" description="Disordered" evidence="1">
    <location>
        <begin position="67"/>
        <end position="149"/>
    </location>
</feature>
<dbReference type="PANTHER" id="PTHR47070:SF2">
    <property type="entry name" value="OS06G0206100 PROTEIN"/>
    <property type="match status" value="1"/>
</dbReference>
<feature type="domain" description="GBF-interacting protein 1 N-terminal" evidence="2">
    <location>
        <begin position="14"/>
        <end position="73"/>
    </location>
</feature>
<dbReference type="InterPro" id="IPR009060">
    <property type="entry name" value="UBA-like_sf"/>
</dbReference>
<feature type="region of interest" description="Disordered" evidence="1">
    <location>
        <begin position="415"/>
        <end position="454"/>
    </location>
</feature>
<feature type="region of interest" description="Disordered" evidence="1">
    <location>
        <begin position="551"/>
        <end position="615"/>
    </location>
</feature>
<evidence type="ECO:0000313" key="4">
    <source>
        <dbReference type="Proteomes" id="UP000290289"/>
    </source>
</evidence>
<dbReference type="Pfam" id="PF06972">
    <property type="entry name" value="GIP1_N"/>
    <property type="match status" value="1"/>
</dbReference>
<dbReference type="InterPro" id="IPR009719">
    <property type="entry name" value="GIP1_N"/>
</dbReference>
<feature type="compositionally biased region" description="Polar residues" evidence="1">
    <location>
        <begin position="355"/>
        <end position="380"/>
    </location>
</feature>
<feature type="compositionally biased region" description="Polar residues" evidence="1">
    <location>
        <begin position="315"/>
        <end position="335"/>
    </location>
</feature>
<evidence type="ECO:0000256" key="1">
    <source>
        <dbReference type="SAM" id="MobiDB-lite"/>
    </source>
</evidence>
<feature type="region of interest" description="Disordered" evidence="1">
    <location>
        <begin position="174"/>
        <end position="238"/>
    </location>
</feature>
<dbReference type="STRING" id="3750.A0A498HDN3"/>